<proteinExistence type="predicted"/>
<name>A0A432LTG2_9GAMM</name>
<dbReference type="OrthoDB" id="5954576at2"/>
<evidence type="ECO:0000313" key="1">
    <source>
        <dbReference type="EMBL" id="RUL64217.1"/>
    </source>
</evidence>
<dbReference type="AlphaFoldDB" id="A0A432LTG2"/>
<comment type="caution">
    <text evidence="1">The sequence shown here is derived from an EMBL/GenBank/DDBJ whole genome shotgun (WGS) entry which is preliminary data.</text>
</comment>
<gene>
    <name evidence="1" type="ORF">EKH79_09200</name>
</gene>
<evidence type="ECO:0000313" key="2">
    <source>
        <dbReference type="Proteomes" id="UP000267077"/>
    </source>
</evidence>
<dbReference type="RefSeq" id="WP_126673496.1">
    <property type="nucleotide sequence ID" value="NZ_RYZR01000005.1"/>
</dbReference>
<dbReference type="Proteomes" id="UP000267077">
    <property type="component" value="Unassembled WGS sequence"/>
</dbReference>
<reference evidence="1 2" key="1">
    <citation type="submission" date="2018-12" db="EMBL/GenBank/DDBJ databases">
        <title>Dyella dinghuensis sp. nov. DHOA06 and Dyella choica sp. nov. 4M-K27, isolated from forest soil.</title>
        <authorList>
            <person name="Qiu L.-H."/>
            <person name="Gao Z.-H."/>
        </authorList>
    </citation>
    <scope>NUCLEOTIDE SEQUENCE [LARGE SCALE GENOMIC DNA]</scope>
    <source>
        <strain evidence="1 2">DHOA06</strain>
    </source>
</reference>
<keyword evidence="2" id="KW-1185">Reference proteome</keyword>
<protein>
    <recommendedName>
        <fullName evidence="3">DUF3077 domain-containing protein</fullName>
    </recommendedName>
</protein>
<accession>A0A432LTG2</accession>
<evidence type="ECO:0008006" key="3">
    <source>
        <dbReference type="Google" id="ProtNLM"/>
    </source>
</evidence>
<organism evidence="1 2">
    <name type="scientific">Dyella dinghuensis</name>
    <dbReference type="NCBI Taxonomy" id="1920169"/>
    <lineage>
        <taxon>Bacteria</taxon>
        <taxon>Pseudomonadati</taxon>
        <taxon>Pseudomonadota</taxon>
        <taxon>Gammaproteobacteria</taxon>
        <taxon>Lysobacterales</taxon>
        <taxon>Rhodanobacteraceae</taxon>
        <taxon>Dyella</taxon>
    </lineage>
</organism>
<dbReference type="EMBL" id="RYZR01000005">
    <property type="protein sequence ID" value="RUL64217.1"/>
    <property type="molecule type" value="Genomic_DNA"/>
</dbReference>
<sequence length="96" mass="10351">MNEKANGAWLTLNTSYYAAPIGNPLTLLDDSYLLLERAHGIVQLMREALQLSPCIDAHALTLALKGVETLMEMSAGSAEEAHVRLAQIGDGWVASQ</sequence>